<dbReference type="EMBL" id="AMZH03017448">
    <property type="protein sequence ID" value="RRT42993.1"/>
    <property type="molecule type" value="Genomic_DNA"/>
</dbReference>
<proteinExistence type="predicted"/>
<comment type="caution">
    <text evidence="1">The sequence shown here is derived from an EMBL/GenBank/DDBJ whole genome shotgun (WGS) entry which is preliminary data.</text>
</comment>
<name>A0A426XU16_ENSVE</name>
<sequence length="238" mass="26263">MQLNHLYPDVRAVESPKSIGFSLHAKKISNGRWCASNKRTWEWTRTIDVCLLFCALGILLRPPLHRSLILPVACSPFPSPPSACRRPLLPVATNCRPHAIVFLLSSQRPSAAFCSQPCRLYHAALPHLPYRSPHYCHCYLLSCHYHCPASFFLPYPTSTAVAAPTTITLCSCAQPITVALSSSPPHRLPPLPTISPMLLSSPSPLPLLLSPPHYHCFPPMTLHYALACLTAALLPYCD</sequence>
<reference evidence="1 2" key="1">
    <citation type="journal article" date="2014" name="Agronomy (Basel)">
        <title>A Draft Genome Sequence for Ensete ventricosum, the Drought-Tolerant Tree Against Hunger.</title>
        <authorList>
            <person name="Harrison J."/>
            <person name="Moore K.A."/>
            <person name="Paszkiewicz K."/>
            <person name="Jones T."/>
            <person name="Grant M."/>
            <person name="Ambacheew D."/>
            <person name="Muzemil S."/>
            <person name="Studholme D.J."/>
        </authorList>
    </citation>
    <scope>NUCLEOTIDE SEQUENCE [LARGE SCALE GENOMIC DNA]</scope>
</reference>
<dbReference type="Proteomes" id="UP000287651">
    <property type="component" value="Unassembled WGS sequence"/>
</dbReference>
<organism evidence="1 2">
    <name type="scientific">Ensete ventricosum</name>
    <name type="common">Abyssinian banana</name>
    <name type="synonym">Musa ensete</name>
    <dbReference type="NCBI Taxonomy" id="4639"/>
    <lineage>
        <taxon>Eukaryota</taxon>
        <taxon>Viridiplantae</taxon>
        <taxon>Streptophyta</taxon>
        <taxon>Embryophyta</taxon>
        <taxon>Tracheophyta</taxon>
        <taxon>Spermatophyta</taxon>
        <taxon>Magnoliopsida</taxon>
        <taxon>Liliopsida</taxon>
        <taxon>Zingiberales</taxon>
        <taxon>Musaceae</taxon>
        <taxon>Ensete</taxon>
    </lineage>
</organism>
<evidence type="ECO:0000313" key="1">
    <source>
        <dbReference type="EMBL" id="RRT42993.1"/>
    </source>
</evidence>
<dbReference type="AlphaFoldDB" id="A0A426XU16"/>
<gene>
    <name evidence="1" type="ORF">B296_00045067</name>
</gene>
<protein>
    <submittedName>
        <fullName evidence="1">Uncharacterized protein</fullName>
    </submittedName>
</protein>
<accession>A0A426XU16</accession>
<evidence type="ECO:0000313" key="2">
    <source>
        <dbReference type="Proteomes" id="UP000287651"/>
    </source>
</evidence>